<dbReference type="AlphaFoldDB" id="A0AAE0NQ69"/>
<organism evidence="2 3">
    <name type="scientific">Podospora didyma</name>
    <dbReference type="NCBI Taxonomy" id="330526"/>
    <lineage>
        <taxon>Eukaryota</taxon>
        <taxon>Fungi</taxon>
        <taxon>Dikarya</taxon>
        <taxon>Ascomycota</taxon>
        <taxon>Pezizomycotina</taxon>
        <taxon>Sordariomycetes</taxon>
        <taxon>Sordariomycetidae</taxon>
        <taxon>Sordariales</taxon>
        <taxon>Podosporaceae</taxon>
        <taxon>Podospora</taxon>
    </lineage>
</organism>
<dbReference type="PROSITE" id="PS50011">
    <property type="entry name" value="PROTEIN_KINASE_DOM"/>
    <property type="match status" value="1"/>
</dbReference>
<dbReference type="InterPro" id="IPR000719">
    <property type="entry name" value="Prot_kinase_dom"/>
</dbReference>
<evidence type="ECO:0000313" key="2">
    <source>
        <dbReference type="EMBL" id="KAK3385697.1"/>
    </source>
</evidence>
<dbReference type="Pfam" id="PF00069">
    <property type="entry name" value="Pkinase"/>
    <property type="match status" value="1"/>
</dbReference>
<feature type="domain" description="Protein kinase" evidence="1">
    <location>
        <begin position="1"/>
        <end position="240"/>
    </location>
</feature>
<keyword evidence="3" id="KW-1185">Reference proteome</keyword>
<proteinExistence type="predicted"/>
<dbReference type="Gene3D" id="1.10.510.10">
    <property type="entry name" value="Transferase(Phosphotransferase) domain 1"/>
    <property type="match status" value="1"/>
</dbReference>
<reference evidence="2" key="2">
    <citation type="submission" date="2023-06" db="EMBL/GenBank/DDBJ databases">
        <authorList>
            <consortium name="Lawrence Berkeley National Laboratory"/>
            <person name="Haridas S."/>
            <person name="Hensen N."/>
            <person name="Bonometti L."/>
            <person name="Westerberg I."/>
            <person name="Brannstrom I.O."/>
            <person name="Guillou S."/>
            <person name="Cros-Aarteil S."/>
            <person name="Calhoun S."/>
            <person name="Kuo A."/>
            <person name="Mondo S."/>
            <person name="Pangilinan J."/>
            <person name="Riley R."/>
            <person name="LaButti K."/>
            <person name="Andreopoulos B."/>
            <person name="Lipzen A."/>
            <person name="Chen C."/>
            <person name="Yanf M."/>
            <person name="Daum C."/>
            <person name="Ng V."/>
            <person name="Clum A."/>
            <person name="Steindorff A."/>
            <person name="Ohm R."/>
            <person name="Martin F."/>
            <person name="Silar P."/>
            <person name="Natvig D."/>
            <person name="Lalanne C."/>
            <person name="Gautier V."/>
            <person name="Ament-velasquez S.L."/>
            <person name="Kruys A."/>
            <person name="Hutchinson M.I."/>
            <person name="Powell A.J."/>
            <person name="Barry K."/>
            <person name="Miller A.N."/>
            <person name="Grigoriev I.V."/>
            <person name="Debuchy R."/>
            <person name="Gladieux P."/>
            <person name="Thoren M.H."/>
            <person name="Johannesson H."/>
        </authorList>
    </citation>
    <scope>NUCLEOTIDE SEQUENCE</scope>
    <source>
        <strain evidence="2">CBS 232.78</strain>
    </source>
</reference>
<dbReference type="GO" id="GO:0005524">
    <property type="term" value="F:ATP binding"/>
    <property type="evidence" value="ECO:0007669"/>
    <property type="project" value="InterPro"/>
</dbReference>
<dbReference type="Proteomes" id="UP001285441">
    <property type="component" value="Unassembled WGS sequence"/>
</dbReference>
<feature type="non-terminal residue" evidence="2">
    <location>
        <position position="1"/>
    </location>
</feature>
<sequence length="240" mass="27402">LPPTIDEDDPMLDYPPENWIASMIGKAGLVYRFSDTLAYKSNVTPREVDLMEAAGADLAMRPLTRVVWKGSRASTGTKAVMMELGRQFRCHEVPPADRRAVVIDMFLLIEKLHIGSGAGRGRGIVHGDVKESNFVWGRDGRLRFVDFSSARFVDESPDQWNSTYSTETYFTPHRMHVPAPTVFDDYYALAITLWSMYTGKAPKARQFNQRNIRRSDLLEVDDEMVRAWIRKVFKMAGCRF</sequence>
<dbReference type="GO" id="GO:0004672">
    <property type="term" value="F:protein kinase activity"/>
    <property type="evidence" value="ECO:0007669"/>
    <property type="project" value="InterPro"/>
</dbReference>
<protein>
    <recommendedName>
        <fullName evidence="1">Protein kinase domain-containing protein</fullName>
    </recommendedName>
</protein>
<dbReference type="InterPro" id="IPR011009">
    <property type="entry name" value="Kinase-like_dom_sf"/>
</dbReference>
<feature type="non-terminal residue" evidence="2">
    <location>
        <position position="240"/>
    </location>
</feature>
<evidence type="ECO:0000313" key="3">
    <source>
        <dbReference type="Proteomes" id="UP001285441"/>
    </source>
</evidence>
<gene>
    <name evidence="2" type="ORF">B0H63DRAFT_376450</name>
</gene>
<comment type="caution">
    <text evidence="2">The sequence shown here is derived from an EMBL/GenBank/DDBJ whole genome shotgun (WGS) entry which is preliminary data.</text>
</comment>
<accession>A0AAE0NQ69</accession>
<name>A0AAE0NQ69_9PEZI</name>
<evidence type="ECO:0000259" key="1">
    <source>
        <dbReference type="PROSITE" id="PS50011"/>
    </source>
</evidence>
<reference evidence="2" key="1">
    <citation type="journal article" date="2023" name="Mol. Phylogenet. Evol.">
        <title>Genome-scale phylogeny and comparative genomics of the fungal order Sordariales.</title>
        <authorList>
            <person name="Hensen N."/>
            <person name="Bonometti L."/>
            <person name="Westerberg I."/>
            <person name="Brannstrom I.O."/>
            <person name="Guillou S."/>
            <person name="Cros-Aarteil S."/>
            <person name="Calhoun S."/>
            <person name="Haridas S."/>
            <person name="Kuo A."/>
            <person name="Mondo S."/>
            <person name="Pangilinan J."/>
            <person name="Riley R."/>
            <person name="LaButti K."/>
            <person name="Andreopoulos B."/>
            <person name="Lipzen A."/>
            <person name="Chen C."/>
            <person name="Yan M."/>
            <person name="Daum C."/>
            <person name="Ng V."/>
            <person name="Clum A."/>
            <person name="Steindorff A."/>
            <person name="Ohm R.A."/>
            <person name="Martin F."/>
            <person name="Silar P."/>
            <person name="Natvig D.O."/>
            <person name="Lalanne C."/>
            <person name="Gautier V."/>
            <person name="Ament-Velasquez S.L."/>
            <person name="Kruys A."/>
            <person name="Hutchinson M.I."/>
            <person name="Powell A.J."/>
            <person name="Barry K."/>
            <person name="Miller A.N."/>
            <person name="Grigoriev I.V."/>
            <person name="Debuchy R."/>
            <person name="Gladieux P."/>
            <person name="Hiltunen Thoren M."/>
            <person name="Johannesson H."/>
        </authorList>
    </citation>
    <scope>NUCLEOTIDE SEQUENCE</scope>
    <source>
        <strain evidence="2">CBS 232.78</strain>
    </source>
</reference>
<dbReference type="EMBL" id="JAULSW010000004">
    <property type="protein sequence ID" value="KAK3385697.1"/>
    <property type="molecule type" value="Genomic_DNA"/>
</dbReference>
<dbReference type="SUPFAM" id="SSF56112">
    <property type="entry name" value="Protein kinase-like (PK-like)"/>
    <property type="match status" value="1"/>
</dbReference>